<evidence type="ECO:0000259" key="2">
    <source>
        <dbReference type="SMART" id="SM00849"/>
    </source>
</evidence>
<proteinExistence type="predicted"/>
<dbReference type="RefSeq" id="WP_236330279.1">
    <property type="nucleotide sequence ID" value="NZ_JAKIJS010000001.1"/>
</dbReference>
<dbReference type="SMART" id="SM00849">
    <property type="entry name" value="Lactamase_B"/>
    <property type="match status" value="1"/>
</dbReference>
<dbReference type="SUPFAM" id="SSF56281">
    <property type="entry name" value="Metallo-hydrolase/oxidoreductase"/>
    <property type="match status" value="1"/>
</dbReference>
<keyword evidence="4" id="KW-1185">Reference proteome</keyword>
<name>A0ABS9GWM8_9BACL</name>
<dbReference type="PANTHER" id="PTHR30619">
    <property type="entry name" value="DNA INTERNALIZATION/COMPETENCE PROTEIN COMEC/REC2"/>
    <property type="match status" value="1"/>
</dbReference>
<reference evidence="3 4" key="1">
    <citation type="submission" date="2022-01" db="EMBL/GenBank/DDBJ databases">
        <title>Alkalihalobacillus sp. EGI L200015, a novel bacterium isolated from a salt lake sediment.</title>
        <authorList>
            <person name="Gao L."/>
            <person name="Fang B.-Z."/>
            <person name="Li W.-J."/>
        </authorList>
    </citation>
    <scope>NUCLEOTIDE SEQUENCE [LARGE SCALE GENOMIC DNA]</scope>
    <source>
        <strain evidence="3 4">KCTC 12718</strain>
    </source>
</reference>
<organism evidence="3 4">
    <name type="scientific">Pseudalkalibacillus berkeleyi</name>
    <dbReference type="NCBI Taxonomy" id="1069813"/>
    <lineage>
        <taxon>Bacteria</taxon>
        <taxon>Bacillati</taxon>
        <taxon>Bacillota</taxon>
        <taxon>Bacilli</taxon>
        <taxon>Bacillales</taxon>
        <taxon>Fictibacillaceae</taxon>
        <taxon>Pseudalkalibacillus</taxon>
    </lineage>
</organism>
<dbReference type="InterPro" id="IPR036866">
    <property type="entry name" value="RibonucZ/Hydroxyglut_hydro"/>
</dbReference>
<sequence length="279" mass="31618">MRQLVLIFCILVLFPQPAEALWKTNLELHVIDVGQADCIYIETSNGKHILIDSGDEHDGKKVVSYLQKRGIERIDYLIATHPHHDHIGSMEDIFQSFEIERVYMPDIMYHTRYYKRMVQSIANSGVDQFVAKAGVKIKLARNISMEFVAPGKKRYKSLNDYSAVVRLQHGKNSFLLMADAGVISENELIKKLDDEKVDVLKVAHHGANTGTGHALLKKIKPDYAIISVGRKNKYGYPSKDVLNRLKSNDIQVYRTDKLGTIISKSDGKSVKFFTEVPQS</sequence>
<accession>A0ABS9GWM8</accession>
<dbReference type="Proteomes" id="UP001649381">
    <property type="component" value="Unassembled WGS sequence"/>
</dbReference>
<dbReference type="Pfam" id="PF00753">
    <property type="entry name" value="Lactamase_B"/>
    <property type="match status" value="1"/>
</dbReference>
<protein>
    <submittedName>
        <fullName evidence="3">MBL fold metallo-hydrolase</fullName>
    </submittedName>
</protein>
<feature type="signal peptide" evidence="1">
    <location>
        <begin position="1"/>
        <end position="20"/>
    </location>
</feature>
<keyword evidence="1" id="KW-0732">Signal</keyword>
<evidence type="ECO:0000256" key="1">
    <source>
        <dbReference type="SAM" id="SignalP"/>
    </source>
</evidence>
<comment type="caution">
    <text evidence="3">The sequence shown here is derived from an EMBL/GenBank/DDBJ whole genome shotgun (WGS) entry which is preliminary data.</text>
</comment>
<feature type="domain" description="Metallo-beta-lactamase" evidence="2">
    <location>
        <begin position="35"/>
        <end position="230"/>
    </location>
</feature>
<dbReference type="InterPro" id="IPR035681">
    <property type="entry name" value="ComA-like_MBL"/>
</dbReference>
<feature type="chain" id="PRO_5045247705" evidence="1">
    <location>
        <begin position="21"/>
        <end position="279"/>
    </location>
</feature>
<dbReference type="Gene3D" id="3.60.15.10">
    <property type="entry name" value="Ribonuclease Z/Hydroxyacylglutathione hydrolase-like"/>
    <property type="match status" value="1"/>
</dbReference>
<evidence type="ECO:0000313" key="3">
    <source>
        <dbReference type="EMBL" id="MCF6136121.1"/>
    </source>
</evidence>
<dbReference type="CDD" id="cd07731">
    <property type="entry name" value="ComA-like_MBL-fold"/>
    <property type="match status" value="1"/>
</dbReference>
<evidence type="ECO:0000313" key="4">
    <source>
        <dbReference type="Proteomes" id="UP001649381"/>
    </source>
</evidence>
<dbReference type="InterPro" id="IPR052159">
    <property type="entry name" value="Competence_DNA_uptake"/>
</dbReference>
<dbReference type="EMBL" id="JAKIJS010000001">
    <property type="protein sequence ID" value="MCF6136121.1"/>
    <property type="molecule type" value="Genomic_DNA"/>
</dbReference>
<dbReference type="InterPro" id="IPR001279">
    <property type="entry name" value="Metallo-B-lactamas"/>
</dbReference>
<gene>
    <name evidence="3" type="ORF">L2716_00175</name>
</gene>
<dbReference type="PANTHER" id="PTHR30619:SF7">
    <property type="entry name" value="BETA-LACTAMASE DOMAIN PROTEIN"/>
    <property type="match status" value="1"/>
</dbReference>